<proteinExistence type="predicted"/>
<evidence type="ECO:0000313" key="12">
    <source>
        <dbReference type="EMBL" id="SUZ81504.1"/>
    </source>
</evidence>
<dbReference type="InterPro" id="IPR012338">
    <property type="entry name" value="Beta-lactam/transpept-like"/>
</dbReference>
<dbReference type="InterPro" id="IPR050515">
    <property type="entry name" value="Beta-lactam/transpept"/>
</dbReference>
<dbReference type="GO" id="GO:0008360">
    <property type="term" value="P:regulation of cell shape"/>
    <property type="evidence" value="ECO:0007669"/>
    <property type="project" value="UniProtKB-KW"/>
</dbReference>
<reference evidence="12" key="1">
    <citation type="submission" date="2018-05" db="EMBL/GenBank/DDBJ databases">
        <authorList>
            <person name="Lanie J.A."/>
            <person name="Ng W.-L."/>
            <person name="Kazmierczak K.M."/>
            <person name="Andrzejewski T.M."/>
            <person name="Davidsen T.M."/>
            <person name="Wayne K.J."/>
            <person name="Tettelin H."/>
            <person name="Glass J.I."/>
            <person name="Rusch D."/>
            <person name="Podicherti R."/>
            <person name="Tsui H.-C.T."/>
            <person name="Winkler M.E."/>
        </authorList>
    </citation>
    <scope>NUCLEOTIDE SEQUENCE</scope>
</reference>
<dbReference type="Gene3D" id="3.30.1390.30">
    <property type="entry name" value="Penicillin-binding protein 2a, domain 3"/>
    <property type="match status" value="1"/>
</dbReference>
<dbReference type="Pfam" id="PF03717">
    <property type="entry name" value="PBP_dimer"/>
    <property type="match status" value="1"/>
</dbReference>
<evidence type="ECO:0000256" key="4">
    <source>
        <dbReference type="ARBA" id="ARBA00022692"/>
    </source>
</evidence>
<keyword evidence="4" id="KW-0812">Transmembrane</keyword>
<comment type="subcellular location">
    <subcellularLocation>
        <location evidence="2">Cell membrane</location>
    </subcellularLocation>
    <subcellularLocation>
        <location evidence="1">Membrane</location>
        <topology evidence="1">Single-pass membrane protein</topology>
    </subcellularLocation>
</comment>
<evidence type="ECO:0000256" key="8">
    <source>
        <dbReference type="ARBA" id="ARBA00023136"/>
    </source>
</evidence>
<evidence type="ECO:0000259" key="10">
    <source>
        <dbReference type="Pfam" id="PF00905"/>
    </source>
</evidence>
<evidence type="ECO:0000256" key="2">
    <source>
        <dbReference type="ARBA" id="ARBA00004236"/>
    </source>
</evidence>
<keyword evidence="6" id="KW-0573">Peptidoglycan synthesis</keyword>
<keyword evidence="7" id="KW-1133">Transmembrane helix</keyword>
<keyword evidence="5" id="KW-0133">Cell shape</keyword>
<dbReference type="GO" id="GO:0071555">
    <property type="term" value="P:cell wall organization"/>
    <property type="evidence" value="ECO:0007669"/>
    <property type="project" value="UniProtKB-KW"/>
</dbReference>
<sequence>METVFPSRGIIVDVNGKIIVENQPVYDFYIIPNQLIISDTSQFLKTFNLSLDKFHEIINKAKKYSKHKPSIFYSGITHQEFAYMQNQFSNFKGIYHVAKPIRYYPKPQLTHLLGHVGEINSQQLINDSINYYKIGDLIGIGGIEKYYEKSLRGTKGYELKVYDVKGQSVGSYNNALNDSLVLNGKKIKLSIDSDLQIYIEKLLINKVGSVVAIEPSTGNILAMASSPNFDLNFLTGRDYSKNYLTLQNDSLKPIFNRALMATYPPGSMFKLIQSLIGLQKNLVNYNDKIFIDHSNIGDLAPIGYYDLKQAIIKSSNNYFFKLFRKIINRKKDSNTYVDSRLGLIDWNNYVKFFGLGSSLNIDMPILSSGFVPSYNYYDDLYGRNRWKFSNIYSLSIGQGELLVTPLQMANLAAIIANRGIYYTPKIAIEIDGKKVINQTRINTDIDINHYNYIIDAMEDAVRLGSARRGYMNDIILCGKTSTVQNPHGYDHSGFIGFAPKEKPKIAISSYIENAGQGGRAAVSIASLAVEYYINNGIKRKWLEDYVLLGNFIDEEDTE</sequence>
<dbReference type="Pfam" id="PF00905">
    <property type="entry name" value="Transpeptidase"/>
    <property type="match status" value="1"/>
</dbReference>
<dbReference type="GO" id="GO:0005886">
    <property type="term" value="C:plasma membrane"/>
    <property type="evidence" value="ECO:0007669"/>
    <property type="project" value="UniProtKB-SubCell"/>
</dbReference>
<dbReference type="GO" id="GO:0008658">
    <property type="term" value="F:penicillin binding"/>
    <property type="evidence" value="ECO:0007669"/>
    <property type="project" value="InterPro"/>
</dbReference>
<dbReference type="SUPFAM" id="SSF56519">
    <property type="entry name" value="Penicillin binding protein dimerisation domain"/>
    <property type="match status" value="1"/>
</dbReference>
<evidence type="ECO:0000256" key="5">
    <source>
        <dbReference type="ARBA" id="ARBA00022960"/>
    </source>
</evidence>
<feature type="domain" description="Penicillin-binding protein dimerisation" evidence="11">
    <location>
        <begin position="5"/>
        <end position="169"/>
    </location>
</feature>
<dbReference type="Gene3D" id="3.40.710.10">
    <property type="entry name" value="DD-peptidase/beta-lactamase superfamily"/>
    <property type="match status" value="1"/>
</dbReference>
<evidence type="ECO:0000256" key="3">
    <source>
        <dbReference type="ARBA" id="ARBA00022475"/>
    </source>
</evidence>
<organism evidence="12">
    <name type="scientific">marine metagenome</name>
    <dbReference type="NCBI Taxonomy" id="408172"/>
    <lineage>
        <taxon>unclassified sequences</taxon>
        <taxon>metagenomes</taxon>
        <taxon>ecological metagenomes</taxon>
    </lineage>
</organism>
<gene>
    <name evidence="12" type="ORF">METZ01_LOCUS34358</name>
</gene>
<dbReference type="InterPro" id="IPR005311">
    <property type="entry name" value="PBP_dimer"/>
</dbReference>
<evidence type="ECO:0000256" key="9">
    <source>
        <dbReference type="ARBA" id="ARBA00023316"/>
    </source>
</evidence>
<protein>
    <recommendedName>
        <fullName evidence="13">Penicillin-binding protein 2</fullName>
    </recommendedName>
</protein>
<feature type="domain" description="Penicillin-binding protein transpeptidase" evidence="10">
    <location>
        <begin position="208"/>
        <end position="525"/>
    </location>
</feature>
<dbReference type="PANTHER" id="PTHR30627:SF2">
    <property type="entry name" value="PEPTIDOGLYCAN D,D-TRANSPEPTIDASE MRDA"/>
    <property type="match status" value="1"/>
</dbReference>
<name>A0A381QRB8_9ZZZZ</name>
<dbReference type="AlphaFoldDB" id="A0A381QRB8"/>
<dbReference type="EMBL" id="UINC01001471">
    <property type="protein sequence ID" value="SUZ81504.1"/>
    <property type="molecule type" value="Genomic_DNA"/>
</dbReference>
<evidence type="ECO:0000256" key="6">
    <source>
        <dbReference type="ARBA" id="ARBA00022984"/>
    </source>
</evidence>
<evidence type="ECO:0000256" key="1">
    <source>
        <dbReference type="ARBA" id="ARBA00004167"/>
    </source>
</evidence>
<evidence type="ECO:0000256" key="7">
    <source>
        <dbReference type="ARBA" id="ARBA00022989"/>
    </source>
</evidence>
<evidence type="ECO:0000259" key="11">
    <source>
        <dbReference type="Pfam" id="PF03717"/>
    </source>
</evidence>
<dbReference type="Gene3D" id="3.90.1310.10">
    <property type="entry name" value="Penicillin-binding protein 2a (Domain 2)"/>
    <property type="match status" value="1"/>
</dbReference>
<keyword evidence="8" id="KW-0472">Membrane</keyword>
<dbReference type="GO" id="GO:0071972">
    <property type="term" value="F:peptidoglycan L,D-transpeptidase activity"/>
    <property type="evidence" value="ECO:0007669"/>
    <property type="project" value="TreeGrafter"/>
</dbReference>
<keyword evidence="3" id="KW-1003">Cell membrane</keyword>
<keyword evidence="9" id="KW-0961">Cell wall biogenesis/degradation</keyword>
<dbReference type="InterPro" id="IPR036138">
    <property type="entry name" value="PBP_dimer_sf"/>
</dbReference>
<dbReference type="PANTHER" id="PTHR30627">
    <property type="entry name" value="PEPTIDOGLYCAN D,D-TRANSPEPTIDASE"/>
    <property type="match status" value="1"/>
</dbReference>
<dbReference type="SUPFAM" id="SSF56601">
    <property type="entry name" value="beta-lactamase/transpeptidase-like"/>
    <property type="match status" value="1"/>
</dbReference>
<dbReference type="GO" id="GO:0009252">
    <property type="term" value="P:peptidoglycan biosynthetic process"/>
    <property type="evidence" value="ECO:0007669"/>
    <property type="project" value="UniProtKB-KW"/>
</dbReference>
<dbReference type="InterPro" id="IPR001460">
    <property type="entry name" value="PCN-bd_Tpept"/>
</dbReference>
<accession>A0A381QRB8</accession>
<evidence type="ECO:0008006" key="13">
    <source>
        <dbReference type="Google" id="ProtNLM"/>
    </source>
</evidence>